<comment type="similarity">
    <text evidence="2 8">Belongs to the Fmt family.</text>
</comment>
<evidence type="ECO:0000256" key="8">
    <source>
        <dbReference type="HAMAP-Rule" id="MF_00182"/>
    </source>
</evidence>
<evidence type="ECO:0000259" key="9">
    <source>
        <dbReference type="Pfam" id="PF00551"/>
    </source>
</evidence>
<dbReference type="InterPro" id="IPR005793">
    <property type="entry name" value="Formyl_trans_C"/>
</dbReference>
<dbReference type="InterPro" id="IPR044135">
    <property type="entry name" value="Met-tRNA-FMT_C"/>
</dbReference>
<dbReference type="PANTHER" id="PTHR11138">
    <property type="entry name" value="METHIONYL-TRNA FORMYLTRANSFERASE"/>
    <property type="match status" value="1"/>
</dbReference>
<dbReference type="SUPFAM" id="SSF53328">
    <property type="entry name" value="Formyltransferase"/>
    <property type="match status" value="1"/>
</dbReference>
<evidence type="ECO:0000256" key="3">
    <source>
        <dbReference type="ARBA" id="ARBA00012261"/>
    </source>
</evidence>
<dbReference type="GO" id="GO:0005829">
    <property type="term" value="C:cytosol"/>
    <property type="evidence" value="ECO:0007669"/>
    <property type="project" value="TreeGrafter"/>
</dbReference>
<evidence type="ECO:0000313" key="11">
    <source>
        <dbReference type="EMBL" id="VEJ35593.1"/>
    </source>
</evidence>
<dbReference type="SUPFAM" id="SSF50486">
    <property type="entry name" value="FMT C-terminal domain-like"/>
    <property type="match status" value="1"/>
</dbReference>
<protein>
    <recommendedName>
        <fullName evidence="4 8">Methionyl-tRNA formyltransferase</fullName>
        <ecNumber evidence="3 8">2.1.2.9</ecNumber>
    </recommendedName>
</protein>
<feature type="domain" description="Formyl transferase N-terminal" evidence="9">
    <location>
        <begin position="2"/>
        <end position="171"/>
    </location>
</feature>
<sequence length="304" mass="33825">MRSVFFGTPEFSVLALRALHAVSDVVMVVTREDKQTGRGKKVRPTPVKVEAGKLGIPVFQPKNSNDEAALDVLRRQDADLFVVVAYGQILHAELLEIPKKYTVNIHSSLLPRFRGAAPMQWAILEGDAETGVSLMQIEEGLDSGPVWEMRKTPVDGKDFGDIHDELASLGAELLTDFVEAVRKGPVTFCEQEHEKATYAEKIDDCVTQIDVYWESAEEIERKVRAFSPMPGAYLEFRGERIKIFAAEVQSENLAPGIFRAGKKFLRLGTREGSLLVKEIQRPGKKRMDIVSFLAGVSLPEKGEI</sequence>
<evidence type="ECO:0000256" key="5">
    <source>
        <dbReference type="ARBA" id="ARBA00022679"/>
    </source>
</evidence>
<evidence type="ECO:0000256" key="4">
    <source>
        <dbReference type="ARBA" id="ARBA00016014"/>
    </source>
</evidence>
<keyword evidence="6 8" id="KW-0648">Protein biosynthesis</keyword>
<dbReference type="InterPro" id="IPR005794">
    <property type="entry name" value="Fmt"/>
</dbReference>
<evidence type="ECO:0000256" key="2">
    <source>
        <dbReference type="ARBA" id="ARBA00010699"/>
    </source>
</evidence>
<dbReference type="CDD" id="cd08646">
    <property type="entry name" value="FMT_core_Met-tRNA-FMT_N"/>
    <property type="match status" value="1"/>
</dbReference>
<dbReference type="CDD" id="cd08704">
    <property type="entry name" value="Met_tRNA_FMT_C"/>
    <property type="match status" value="1"/>
</dbReference>
<keyword evidence="12" id="KW-1185">Reference proteome</keyword>
<evidence type="ECO:0000313" key="12">
    <source>
        <dbReference type="Proteomes" id="UP000269544"/>
    </source>
</evidence>
<dbReference type="InterPro" id="IPR041711">
    <property type="entry name" value="Met-tRNA-FMT_N"/>
</dbReference>
<comment type="function">
    <text evidence="1 8">Attaches a formyl group to the free amino group of methionyl-tRNA(fMet). The formyl group appears to play a dual role in the initiator identity of N-formylmethionyl-tRNA by promoting its recognition by IF2 and preventing the misappropriation of this tRNA by the elongation apparatus.</text>
</comment>
<gene>
    <name evidence="8 11" type="primary">fmt</name>
    <name evidence="11" type="ORF">NCTC13079_00769</name>
</gene>
<dbReference type="NCBIfam" id="TIGR00460">
    <property type="entry name" value="fmt"/>
    <property type="match status" value="1"/>
</dbReference>
<dbReference type="Proteomes" id="UP000269544">
    <property type="component" value="Chromosome"/>
</dbReference>
<dbReference type="Pfam" id="PF02911">
    <property type="entry name" value="Formyl_trans_C"/>
    <property type="match status" value="1"/>
</dbReference>
<dbReference type="OrthoDB" id="9802815at2"/>
<feature type="binding site" evidence="8">
    <location>
        <begin position="108"/>
        <end position="111"/>
    </location>
    <ligand>
        <name>(6S)-5,6,7,8-tetrahydrofolate</name>
        <dbReference type="ChEBI" id="CHEBI:57453"/>
    </ligand>
</feature>
<dbReference type="PANTHER" id="PTHR11138:SF5">
    <property type="entry name" value="METHIONYL-TRNA FORMYLTRANSFERASE, MITOCHONDRIAL"/>
    <property type="match status" value="1"/>
</dbReference>
<dbReference type="GO" id="GO:0004479">
    <property type="term" value="F:methionyl-tRNA formyltransferase activity"/>
    <property type="evidence" value="ECO:0007669"/>
    <property type="project" value="UniProtKB-UniRule"/>
</dbReference>
<dbReference type="Gene3D" id="3.40.50.170">
    <property type="entry name" value="Formyl transferase, N-terminal domain"/>
    <property type="match status" value="1"/>
</dbReference>
<dbReference type="EMBL" id="LR134523">
    <property type="protein sequence ID" value="VEJ35593.1"/>
    <property type="molecule type" value="Genomic_DNA"/>
</dbReference>
<evidence type="ECO:0000259" key="10">
    <source>
        <dbReference type="Pfam" id="PF02911"/>
    </source>
</evidence>
<proteinExistence type="inferred from homology"/>
<dbReference type="HAMAP" id="MF_00182">
    <property type="entry name" value="Formyl_trans"/>
    <property type="match status" value="1"/>
</dbReference>
<dbReference type="RefSeq" id="WP_126465372.1">
    <property type="nucleotide sequence ID" value="NZ_LR134523.1"/>
</dbReference>
<dbReference type="AlphaFoldDB" id="A0A3S5AJ87"/>
<dbReference type="InterPro" id="IPR037022">
    <property type="entry name" value="Formyl_trans_C_sf"/>
</dbReference>
<dbReference type="InterPro" id="IPR002376">
    <property type="entry name" value="Formyl_transf_N"/>
</dbReference>
<evidence type="ECO:0000256" key="7">
    <source>
        <dbReference type="ARBA" id="ARBA00048558"/>
    </source>
</evidence>
<evidence type="ECO:0000256" key="6">
    <source>
        <dbReference type="ARBA" id="ARBA00022917"/>
    </source>
</evidence>
<dbReference type="EC" id="2.1.2.9" evidence="3 8"/>
<dbReference type="InterPro" id="IPR011034">
    <property type="entry name" value="Formyl_transferase-like_C_sf"/>
</dbReference>
<feature type="domain" description="Formyl transferase C-terminal" evidence="10">
    <location>
        <begin position="207"/>
        <end position="295"/>
    </location>
</feature>
<reference evidence="11 12" key="1">
    <citation type="submission" date="2018-12" db="EMBL/GenBank/DDBJ databases">
        <authorList>
            <consortium name="Pathogen Informatics"/>
        </authorList>
    </citation>
    <scope>NUCLEOTIDE SEQUENCE [LARGE SCALE GENOMIC DNA]</scope>
    <source>
        <strain evidence="11 12">NCTC13079</strain>
    </source>
</reference>
<evidence type="ECO:0000256" key="1">
    <source>
        <dbReference type="ARBA" id="ARBA00002606"/>
    </source>
</evidence>
<dbReference type="KEGG" id="piv:NCTC13079_00769"/>
<dbReference type="InterPro" id="IPR036477">
    <property type="entry name" value="Formyl_transf_N_sf"/>
</dbReference>
<accession>A0A3S5AJ87</accession>
<organism evidence="11 12">
    <name type="scientific">Aedoeadaptatus ivorii</name>
    <dbReference type="NCBI Taxonomy" id="54006"/>
    <lineage>
        <taxon>Bacteria</taxon>
        <taxon>Bacillati</taxon>
        <taxon>Bacillota</taxon>
        <taxon>Tissierellia</taxon>
        <taxon>Tissierellales</taxon>
        <taxon>Peptoniphilaceae</taxon>
        <taxon>Aedoeadaptatus</taxon>
    </lineage>
</organism>
<comment type="catalytic activity">
    <reaction evidence="7 8">
        <text>L-methionyl-tRNA(fMet) + (6R)-10-formyltetrahydrofolate = N-formyl-L-methionyl-tRNA(fMet) + (6S)-5,6,7,8-tetrahydrofolate + H(+)</text>
        <dbReference type="Rhea" id="RHEA:24380"/>
        <dbReference type="Rhea" id="RHEA-COMP:9952"/>
        <dbReference type="Rhea" id="RHEA-COMP:9953"/>
        <dbReference type="ChEBI" id="CHEBI:15378"/>
        <dbReference type="ChEBI" id="CHEBI:57453"/>
        <dbReference type="ChEBI" id="CHEBI:78530"/>
        <dbReference type="ChEBI" id="CHEBI:78844"/>
        <dbReference type="ChEBI" id="CHEBI:195366"/>
        <dbReference type="EC" id="2.1.2.9"/>
    </reaction>
</comment>
<name>A0A3S5AJ87_9FIRM</name>
<keyword evidence="5 8" id="KW-0808">Transferase</keyword>
<dbReference type="Pfam" id="PF00551">
    <property type="entry name" value="Formyl_trans_N"/>
    <property type="match status" value="1"/>
</dbReference>
<dbReference type="Gene3D" id="3.10.25.10">
    <property type="entry name" value="Formyl transferase, C-terminal domain"/>
    <property type="match status" value="1"/>
</dbReference>